<dbReference type="SMART" id="SM00480">
    <property type="entry name" value="POL3Bc"/>
    <property type="match status" value="1"/>
</dbReference>
<dbReference type="Pfam" id="PF02768">
    <property type="entry name" value="DNA_pol3_beta_3"/>
    <property type="match status" value="1"/>
</dbReference>
<dbReference type="GO" id="GO:0009360">
    <property type="term" value="C:DNA polymerase III complex"/>
    <property type="evidence" value="ECO:0007669"/>
    <property type="project" value="InterPro"/>
</dbReference>
<dbReference type="InterPro" id="IPR022637">
    <property type="entry name" value="DNA_polIII_beta_cen"/>
</dbReference>
<evidence type="ECO:0000259" key="11">
    <source>
        <dbReference type="Pfam" id="PF02767"/>
    </source>
</evidence>
<evidence type="ECO:0000259" key="12">
    <source>
        <dbReference type="Pfam" id="PF02768"/>
    </source>
</evidence>
<dbReference type="PIRSF" id="PIRSF000804">
    <property type="entry name" value="DNA_pol_III_b"/>
    <property type="match status" value="1"/>
</dbReference>
<comment type="similarity">
    <text evidence="2 9">Belongs to the beta sliding clamp family.</text>
</comment>
<dbReference type="GO" id="GO:0003887">
    <property type="term" value="F:DNA-directed DNA polymerase activity"/>
    <property type="evidence" value="ECO:0007669"/>
    <property type="project" value="UniProtKB-UniRule"/>
</dbReference>
<dbReference type="Gene3D" id="3.70.10.10">
    <property type="match status" value="1"/>
</dbReference>
<dbReference type="InterPro" id="IPR022635">
    <property type="entry name" value="DNA_polIII_beta_C"/>
</dbReference>
<evidence type="ECO:0000256" key="6">
    <source>
        <dbReference type="ARBA" id="ARBA00022705"/>
    </source>
</evidence>
<comment type="subunit">
    <text evidence="9">Forms a ring-shaped head-to-tail homodimer around DNA.</text>
</comment>
<name>A0A0M2PZ52_PROHO</name>
<keyword evidence="14" id="KW-1185">Reference proteome</keyword>
<dbReference type="InterPro" id="IPR022634">
    <property type="entry name" value="DNA_polIII_beta_N"/>
</dbReference>
<dbReference type="NCBIfam" id="TIGR00663">
    <property type="entry name" value="dnan"/>
    <property type="match status" value="1"/>
</dbReference>
<organism evidence="13 14">
    <name type="scientific">Prochlorothrix hollandica PCC 9006 = CALU 1027</name>
    <dbReference type="NCBI Taxonomy" id="317619"/>
    <lineage>
        <taxon>Bacteria</taxon>
        <taxon>Bacillati</taxon>
        <taxon>Cyanobacteriota</taxon>
        <taxon>Cyanophyceae</taxon>
        <taxon>Prochlorotrichales</taxon>
        <taxon>Prochlorotrichaceae</taxon>
        <taxon>Prochlorothrix</taxon>
    </lineage>
</organism>
<dbReference type="SUPFAM" id="SSF55979">
    <property type="entry name" value="DNA clamp"/>
    <property type="match status" value="3"/>
</dbReference>
<reference evidence="13" key="1">
    <citation type="submission" date="2012-04" db="EMBL/GenBank/DDBJ databases">
        <authorList>
            <person name="Borisov I.G."/>
            <person name="Ivanikova N.V."/>
            <person name="Pinevich A.V."/>
        </authorList>
    </citation>
    <scope>NUCLEOTIDE SEQUENCE [LARGE SCALE GENOMIC DNA]</scope>
    <source>
        <strain evidence="13">CALU 1027</strain>
    </source>
</reference>
<evidence type="ECO:0000259" key="10">
    <source>
        <dbReference type="Pfam" id="PF00712"/>
    </source>
</evidence>
<dbReference type="RefSeq" id="WP_017711722.1">
    <property type="nucleotide sequence ID" value="NZ_KB235933.1"/>
</dbReference>
<feature type="domain" description="DNA polymerase III beta sliding clamp N-terminal" evidence="10">
    <location>
        <begin position="1"/>
        <end position="124"/>
    </location>
</feature>
<evidence type="ECO:0000256" key="7">
    <source>
        <dbReference type="ARBA" id="ARBA00022932"/>
    </source>
</evidence>
<comment type="subcellular location">
    <subcellularLocation>
        <location evidence="1 9">Cytoplasm</location>
    </subcellularLocation>
</comment>
<proteinExistence type="inferred from homology"/>
<dbReference type="InterPro" id="IPR001001">
    <property type="entry name" value="DNA_polIII_beta"/>
</dbReference>
<sequence length="385" mass="41425">MKLGCTQTDLSFNLSLVSRAVPSRPTGHPILSNVLLTADAGTQRVSLTAFDLSLGIQTSFPAQVEASGAITLPARLLSDIVTKLPSHSDITLEKGEDDTQVNLTSSSGRYQLRGMGAEEYPDLPLVESGEAIQLPAAALIEGLRGTLFATSTDETKQVLTGVHLTVKHDGLEFAATDGHRLAVVQTDNGADLGPGDSRSSGDEFEVTVPARALRDLERLLASSSGEDTISLYFDQGQTVFQWGDQYLTSRTLDGQYPNYRQLIPQQFERQMTVERKPLQAALDLIAVLADQKNNVVKLKLDNEQQQAVLSVEAQDVGSGQEAVDAQVSGGTLEIAFNVKYLMDGLKAMGSPEIQMQLNGPTSPVILTPLGAVKMTYLVMPVQIRT</sequence>
<keyword evidence="3 9" id="KW-0963">Cytoplasm</keyword>
<accession>A0A0M2PZ52</accession>
<dbReference type="CDD" id="cd00140">
    <property type="entry name" value="beta_clamp"/>
    <property type="match status" value="1"/>
</dbReference>
<dbReference type="Pfam" id="PF00712">
    <property type="entry name" value="DNA_pol3_beta"/>
    <property type="match status" value="1"/>
</dbReference>
<dbReference type="Pfam" id="PF02767">
    <property type="entry name" value="DNA_pol3_beta_2"/>
    <property type="match status" value="1"/>
</dbReference>
<protein>
    <recommendedName>
        <fullName evidence="9">Beta sliding clamp</fullName>
    </recommendedName>
</protein>
<evidence type="ECO:0000313" key="13">
    <source>
        <dbReference type="EMBL" id="KKJ00333.1"/>
    </source>
</evidence>
<dbReference type="EMBL" id="AJTX02000004">
    <property type="protein sequence ID" value="KKJ00333.1"/>
    <property type="molecule type" value="Genomic_DNA"/>
</dbReference>
<dbReference type="OrthoDB" id="8421503at2"/>
<evidence type="ECO:0000256" key="1">
    <source>
        <dbReference type="ARBA" id="ARBA00004496"/>
    </source>
</evidence>
<dbReference type="AlphaFoldDB" id="A0A0M2PZ52"/>
<keyword evidence="8" id="KW-0238">DNA-binding</keyword>
<feature type="domain" description="DNA polymerase III beta sliding clamp C-terminal" evidence="12">
    <location>
        <begin position="260"/>
        <end position="381"/>
    </location>
</feature>
<evidence type="ECO:0000256" key="4">
    <source>
        <dbReference type="ARBA" id="ARBA00022679"/>
    </source>
</evidence>
<dbReference type="GO" id="GO:0005737">
    <property type="term" value="C:cytoplasm"/>
    <property type="evidence" value="ECO:0007669"/>
    <property type="project" value="UniProtKB-SubCell"/>
</dbReference>
<dbReference type="eggNOG" id="COG0592">
    <property type="taxonomic scope" value="Bacteria"/>
</dbReference>
<gene>
    <name evidence="13" type="ORF">PROH_11750</name>
</gene>
<dbReference type="GO" id="GO:0008408">
    <property type="term" value="F:3'-5' exonuclease activity"/>
    <property type="evidence" value="ECO:0007669"/>
    <property type="project" value="InterPro"/>
</dbReference>
<comment type="caution">
    <text evidence="13">The sequence shown here is derived from an EMBL/GenBank/DDBJ whole genome shotgun (WGS) entry which is preliminary data.</text>
</comment>
<keyword evidence="7 9" id="KW-0239">DNA-directed DNA polymerase</keyword>
<dbReference type="STRING" id="317619.GCA_000332315_01137"/>
<evidence type="ECO:0000256" key="8">
    <source>
        <dbReference type="ARBA" id="ARBA00023125"/>
    </source>
</evidence>
<dbReference type="PANTHER" id="PTHR30478">
    <property type="entry name" value="DNA POLYMERASE III SUBUNIT BETA"/>
    <property type="match status" value="1"/>
</dbReference>
<evidence type="ECO:0000256" key="2">
    <source>
        <dbReference type="ARBA" id="ARBA00010752"/>
    </source>
</evidence>
<dbReference type="GO" id="GO:0006271">
    <property type="term" value="P:DNA strand elongation involved in DNA replication"/>
    <property type="evidence" value="ECO:0007669"/>
    <property type="project" value="TreeGrafter"/>
</dbReference>
<evidence type="ECO:0000256" key="9">
    <source>
        <dbReference type="PIRNR" id="PIRNR000804"/>
    </source>
</evidence>
<evidence type="ECO:0000256" key="5">
    <source>
        <dbReference type="ARBA" id="ARBA00022695"/>
    </source>
</evidence>
<comment type="function">
    <text evidence="9">Confers DNA tethering and processivity to DNA polymerases and other proteins. Acts as a clamp, forming a ring around DNA (a reaction catalyzed by the clamp-loading complex) which diffuses in an ATP-independent manner freely and bidirectionally along dsDNA. Initially characterized for its ability to contact the catalytic subunit of DNA polymerase III (Pol III), a complex, multichain enzyme responsible for most of the replicative synthesis in bacteria; Pol III exhibits 3'-5' exonuclease proofreading activity. The beta chain is required for initiation of replication as well as for processivity of DNA replication.</text>
</comment>
<keyword evidence="6 9" id="KW-0235">DNA replication</keyword>
<dbReference type="PANTHER" id="PTHR30478:SF0">
    <property type="entry name" value="BETA SLIDING CLAMP"/>
    <property type="match status" value="1"/>
</dbReference>
<keyword evidence="5 9" id="KW-0548">Nucleotidyltransferase</keyword>
<keyword evidence="4 9" id="KW-0808">Transferase</keyword>
<feature type="domain" description="DNA polymerase III beta sliding clamp central" evidence="11">
    <location>
        <begin position="134"/>
        <end position="258"/>
    </location>
</feature>
<evidence type="ECO:0000313" key="14">
    <source>
        <dbReference type="Proteomes" id="UP000034681"/>
    </source>
</evidence>
<evidence type="ECO:0000256" key="3">
    <source>
        <dbReference type="ARBA" id="ARBA00022490"/>
    </source>
</evidence>
<dbReference type="Gene3D" id="3.10.150.10">
    <property type="entry name" value="DNA Polymerase III, subunit A, domain 2"/>
    <property type="match status" value="1"/>
</dbReference>
<dbReference type="InterPro" id="IPR046938">
    <property type="entry name" value="DNA_clamp_sf"/>
</dbReference>
<dbReference type="GO" id="GO:0003677">
    <property type="term" value="F:DNA binding"/>
    <property type="evidence" value="ECO:0007669"/>
    <property type="project" value="UniProtKB-UniRule"/>
</dbReference>
<dbReference type="Proteomes" id="UP000034681">
    <property type="component" value="Unassembled WGS sequence"/>
</dbReference>